<evidence type="ECO:0000313" key="2">
    <source>
        <dbReference type="Proteomes" id="UP001515480"/>
    </source>
</evidence>
<dbReference type="InterPro" id="IPR029044">
    <property type="entry name" value="Nucleotide-diphossugar_trans"/>
</dbReference>
<proteinExistence type="predicted"/>
<sequence length="604" mass="67638">MSAPPVALVMMDSRAPVLQLRGEELTTQTQAKLLTFFTYYLNFKYACRHGYQLLFYKLAGTDCAGKLCVAGCVHPLWGERHPSYCKLAAIAAALGRGHEYVVYIDSDAFFQSTERSLPQLLEAYGGRATPAADAFFGWDWPYTLGPNMGFIVLRNTELGRRLVWAWWHAYSAQFATKHPYEQQTLHWDIMHRAAFRHRIETLRLRPMDARLADPLLHLDHNVGTKSRIWTIARAAAAMLVADGDATLRAALGELRHARSEIPRRRRLPALSAVLAAVRRDFLSLQSRFPMPVSSFNATAAAMEQMPLGLAHAAALLEGAAVHVANCTADRRRGEWQTWRIRSEEREVKARGGTCEGLCWTHSFRLAGAPQLCLMMGSTRTPRQPYKTVAQLGRCGAASPEEALRVRLHFNLAAGTIKTTHRMQACDFRRHLPEQRTNCGFWPACAHVRLLLPKPCWSELPSNVSACGTSDESVNNFLEREAQLPESERNQLGGFHIEPEGPRPIKLANSSAKDRLCLTTWRGFRKPGSAAVFQRCPPKKGKKKKKGGGNDFQWTVWPRITQQGGRLDAKRVKISPAGEKPLRRLGRRTGNLSSLGIRMGQPSIY</sequence>
<name>A0AB34IT10_PRYPA</name>
<keyword evidence="2" id="KW-1185">Reference proteome</keyword>
<comment type="caution">
    <text evidence="1">The sequence shown here is derived from an EMBL/GenBank/DDBJ whole genome shotgun (WGS) entry which is preliminary data.</text>
</comment>
<evidence type="ECO:0000313" key="1">
    <source>
        <dbReference type="EMBL" id="KAL1507361.1"/>
    </source>
</evidence>
<dbReference type="EMBL" id="JBGBPQ010000018">
    <property type="protein sequence ID" value="KAL1507361.1"/>
    <property type="molecule type" value="Genomic_DNA"/>
</dbReference>
<organism evidence="1 2">
    <name type="scientific">Prymnesium parvum</name>
    <name type="common">Toxic golden alga</name>
    <dbReference type="NCBI Taxonomy" id="97485"/>
    <lineage>
        <taxon>Eukaryota</taxon>
        <taxon>Haptista</taxon>
        <taxon>Haptophyta</taxon>
        <taxon>Prymnesiophyceae</taxon>
        <taxon>Prymnesiales</taxon>
        <taxon>Prymnesiaceae</taxon>
        <taxon>Prymnesium</taxon>
    </lineage>
</organism>
<dbReference type="AlphaFoldDB" id="A0AB34IT10"/>
<gene>
    <name evidence="1" type="ORF">AB1Y20_008207</name>
</gene>
<accession>A0AB34IT10</accession>
<dbReference type="Proteomes" id="UP001515480">
    <property type="component" value="Unassembled WGS sequence"/>
</dbReference>
<evidence type="ECO:0008006" key="3">
    <source>
        <dbReference type="Google" id="ProtNLM"/>
    </source>
</evidence>
<reference evidence="1 2" key="1">
    <citation type="journal article" date="2024" name="Science">
        <title>Giant polyketide synthase enzymes in the biosynthesis of giant marine polyether toxins.</title>
        <authorList>
            <person name="Fallon T.R."/>
            <person name="Shende V.V."/>
            <person name="Wierzbicki I.H."/>
            <person name="Pendleton A.L."/>
            <person name="Watervoot N.F."/>
            <person name="Auber R.P."/>
            <person name="Gonzalez D.J."/>
            <person name="Wisecaver J.H."/>
            <person name="Moore B.S."/>
        </authorList>
    </citation>
    <scope>NUCLEOTIDE SEQUENCE [LARGE SCALE GENOMIC DNA]</scope>
    <source>
        <strain evidence="1 2">12B1</strain>
    </source>
</reference>
<dbReference type="Gene3D" id="3.90.550.10">
    <property type="entry name" value="Spore Coat Polysaccharide Biosynthesis Protein SpsA, Chain A"/>
    <property type="match status" value="1"/>
</dbReference>
<protein>
    <recommendedName>
        <fullName evidence="3">Nucleotide-diphospho-sugar transferase domain-containing protein</fullName>
    </recommendedName>
</protein>